<dbReference type="Proteomes" id="UP000198931">
    <property type="component" value="Unassembled WGS sequence"/>
</dbReference>
<dbReference type="EMBL" id="FOQT01000005">
    <property type="protein sequence ID" value="SFI50339.1"/>
    <property type="molecule type" value="Genomic_DNA"/>
</dbReference>
<evidence type="ECO:0000313" key="7">
    <source>
        <dbReference type="EMBL" id="SFI50339.1"/>
    </source>
</evidence>
<dbReference type="InterPro" id="IPR004176">
    <property type="entry name" value="Clp_R_N"/>
</dbReference>
<dbReference type="Pfam" id="PF00004">
    <property type="entry name" value="AAA"/>
    <property type="match status" value="1"/>
</dbReference>
<evidence type="ECO:0000256" key="2">
    <source>
        <dbReference type="ARBA" id="ARBA00022741"/>
    </source>
</evidence>
<dbReference type="InterPro" id="IPR019489">
    <property type="entry name" value="Clp_ATPase_C"/>
</dbReference>
<dbReference type="SUPFAM" id="SSF81923">
    <property type="entry name" value="Double Clp-N motif"/>
    <property type="match status" value="1"/>
</dbReference>
<dbReference type="GO" id="GO:0008233">
    <property type="term" value="F:peptidase activity"/>
    <property type="evidence" value="ECO:0007669"/>
    <property type="project" value="UniProtKB-KW"/>
</dbReference>
<protein>
    <submittedName>
        <fullName evidence="7">ATP-dependent Clp protease ATP-binding subunit ClpA</fullName>
    </submittedName>
</protein>
<dbReference type="PRINTS" id="PR00300">
    <property type="entry name" value="CLPPROTEASEA"/>
</dbReference>
<dbReference type="InterPro" id="IPR027417">
    <property type="entry name" value="P-loop_NTPase"/>
</dbReference>
<dbReference type="PANTHER" id="PTHR11638:SF18">
    <property type="entry name" value="HEAT SHOCK PROTEIN 104"/>
    <property type="match status" value="1"/>
</dbReference>
<dbReference type="GO" id="GO:0006508">
    <property type="term" value="P:proteolysis"/>
    <property type="evidence" value="ECO:0007669"/>
    <property type="project" value="UniProtKB-KW"/>
</dbReference>
<dbReference type="InterPro" id="IPR001270">
    <property type="entry name" value="ClpA/B"/>
</dbReference>
<keyword evidence="1" id="KW-0677">Repeat</keyword>
<keyword evidence="8" id="KW-1185">Reference proteome</keyword>
<evidence type="ECO:0000256" key="4">
    <source>
        <dbReference type="ARBA" id="ARBA00023186"/>
    </source>
</evidence>
<evidence type="ECO:0000313" key="8">
    <source>
        <dbReference type="Proteomes" id="UP000198931"/>
    </source>
</evidence>
<keyword evidence="4" id="KW-0143">Chaperone</keyword>
<keyword evidence="7" id="KW-0645">Protease</keyword>
<dbReference type="InterPro" id="IPR041546">
    <property type="entry name" value="ClpA/ClpB_AAA_lid"/>
</dbReference>
<dbReference type="GO" id="GO:0005524">
    <property type="term" value="F:ATP binding"/>
    <property type="evidence" value="ECO:0007669"/>
    <property type="project" value="UniProtKB-KW"/>
</dbReference>
<feature type="domain" description="AAA+ ATPase" evidence="5">
    <location>
        <begin position="563"/>
        <end position="705"/>
    </location>
</feature>
<dbReference type="SMART" id="SM01086">
    <property type="entry name" value="ClpB_D2-small"/>
    <property type="match status" value="1"/>
</dbReference>
<evidence type="ECO:0000259" key="5">
    <source>
        <dbReference type="SMART" id="SM00382"/>
    </source>
</evidence>
<dbReference type="STRING" id="1125876.SAMN05443292_2742"/>
<feature type="domain" description="AAA+ ATPase" evidence="5">
    <location>
        <begin position="205"/>
        <end position="343"/>
    </location>
</feature>
<keyword evidence="7" id="KW-0378">Hydrolase</keyword>
<keyword evidence="2" id="KW-0547">Nucleotide-binding</keyword>
<dbReference type="Gene3D" id="4.10.860.10">
    <property type="entry name" value="UVR domain"/>
    <property type="match status" value="1"/>
</dbReference>
<evidence type="ECO:0000256" key="1">
    <source>
        <dbReference type="ARBA" id="ARBA00022737"/>
    </source>
</evidence>
<feature type="domain" description="Clp ATPase C-terminal" evidence="6">
    <location>
        <begin position="733"/>
        <end position="822"/>
    </location>
</feature>
<dbReference type="GO" id="GO:0034605">
    <property type="term" value="P:cellular response to heat"/>
    <property type="evidence" value="ECO:0007669"/>
    <property type="project" value="TreeGrafter"/>
</dbReference>
<dbReference type="Gene3D" id="1.10.1780.10">
    <property type="entry name" value="Clp, N-terminal domain"/>
    <property type="match status" value="1"/>
</dbReference>
<dbReference type="OrthoDB" id="9803641at2"/>
<reference evidence="7 8" key="1">
    <citation type="submission" date="2016-10" db="EMBL/GenBank/DDBJ databases">
        <authorList>
            <person name="de Groot N.N."/>
        </authorList>
    </citation>
    <scope>NUCLEOTIDE SEQUENCE [LARGE SCALE GENOMIC DNA]</scope>
    <source>
        <strain evidence="7 8">DSM 26000</strain>
    </source>
</reference>
<dbReference type="AlphaFoldDB" id="A0A1I3IR20"/>
<sequence length="827" mass="92401">MSVLITDESSKQLIHIAQSIARENYNATYGGSHLLQALMHKDIGLREFLTSIGKDQAYIYDWADVRIEEYSKTGSLPSEPTPDEKIDKILEEADDMRLRLGLDEINPLCILAAITKANIAYTAQELKSLPLREHEILNHFQGESKKVDSTENNLIAGFQEKKSSFPAISAYCVDMTQMARDGKVETIVGRDKELRQLVEILCRKTKPNVIIVGEPGVGKTALLEGFASEIIAGNVPKLLKEATLLELDTGSLLAGTSYKGEIEDRLKKVINECKKINKAVLFIDEIHALLDSKGSAGNVANLLKPELARGEITVIGATTQEEYRKIIEPERAFDRRFEVLLVEEPDEAACVKMIKKVLESYKEHHKVDVDENSLGDCVKLSKRYSKGKKLPDSAIDLLDRTMASIKMLDELSVGELEKWKANYEEIIKETPEDDPLLVDELLWNFQLLQNKLSPILWGSLSEQHVLDNSMDVSQIKKVIDETFEELIKHASVKRVKVGTHELAAVMASKTGIPIGKIQSGEKDKLMNMEDLLKKRVVGQDHALKTLADAIIENRSGLNKPGQPIGSFFLLGPTGTGKTELAKSMAELLFNDESAMIRFDMSEFKEEHSAALLYGAPPGYVGYEEGGMLVNKIRQQPYAVVLFDEIEKAHSSVFDVFLQIMDEGKVHDKLGKEGDFSNSLILFTSNIGSEQIVEHFERNEIPGAKSLMKIMTDSGRFRPEFLARITEIIPFSPINEAMAENIFKIQLKPLRNALQRLGMTFEISDAAVKELALNGFSSKYGARQITGVIRSQIARPISKRIVREEVKAGENIAVDWDDDKSELTWSVK</sequence>
<evidence type="ECO:0000256" key="3">
    <source>
        <dbReference type="ARBA" id="ARBA00022840"/>
    </source>
</evidence>
<proteinExistence type="predicted"/>
<dbReference type="GO" id="GO:0005737">
    <property type="term" value="C:cytoplasm"/>
    <property type="evidence" value="ECO:0007669"/>
    <property type="project" value="TreeGrafter"/>
</dbReference>
<dbReference type="FunFam" id="3.40.50.300:FF:000025">
    <property type="entry name" value="ATP-dependent Clp protease subunit"/>
    <property type="match status" value="1"/>
</dbReference>
<dbReference type="Gene3D" id="1.10.8.60">
    <property type="match status" value="2"/>
</dbReference>
<dbReference type="RefSeq" id="WP_090082044.1">
    <property type="nucleotide sequence ID" value="NZ_FOQT01000005.1"/>
</dbReference>
<accession>A0A1I3IR20</accession>
<dbReference type="CDD" id="cd00009">
    <property type="entry name" value="AAA"/>
    <property type="match status" value="1"/>
</dbReference>
<dbReference type="InterPro" id="IPR003959">
    <property type="entry name" value="ATPase_AAA_core"/>
</dbReference>
<dbReference type="PANTHER" id="PTHR11638">
    <property type="entry name" value="ATP-DEPENDENT CLP PROTEASE"/>
    <property type="match status" value="1"/>
</dbReference>
<dbReference type="Pfam" id="PF17871">
    <property type="entry name" value="AAA_lid_9"/>
    <property type="match status" value="1"/>
</dbReference>
<dbReference type="CDD" id="cd19499">
    <property type="entry name" value="RecA-like_ClpB_Hsp104-like"/>
    <property type="match status" value="1"/>
</dbReference>
<gene>
    <name evidence="7" type="ORF">SAMN05443292_2742</name>
</gene>
<organism evidence="7 8">
    <name type="scientific">Halpernia frigidisoli</name>
    <dbReference type="NCBI Taxonomy" id="1125876"/>
    <lineage>
        <taxon>Bacteria</taxon>
        <taxon>Pseudomonadati</taxon>
        <taxon>Bacteroidota</taxon>
        <taxon>Flavobacteriia</taxon>
        <taxon>Flavobacteriales</taxon>
        <taxon>Weeksellaceae</taxon>
        <taxon>Chryseobacterium group</taxon>
        <taxon>Halpernia</taxon>
    </lineage>
</organism>
<dbReference type="GO" id="GO:0016887">
    <property type="term" value="F:ATP hydrolysis activity"/>
    <property type="evidence" value="ECO:0007669"/>
    <property type="project" value="InterPro"/>
</dbReference>
<dbReference type="SMART" id="SM00382">
    <property type="entry name" value="AAA"/>
    <property type="match status" value="2"/>
</dbReference>
<dbReference type="Pfam" id="PF10431">
    <property type="entry name" value="ClpB_D2-small"/>
    <property type="match status" value="1"/>
</dbReference>
<dbReference type="Gene3D" id="3.40.50.300">
    <property type="entry name" value="P-loop containing nucleotide triphosphate hydrolases"/>
    <property type="match status" value="2"/>
</dbReference>
<keyword evidence="3 7" id="KW-0067">ATP-binding</keyword>
<name>A0A1I3IR20_9FLAO</name>
<evidence type="ECO:0000259" key="6">
    <source>
        <dbReference type="SMART" id="SM01086"/>
    </source>
</evidence>
<dbReference type="InterPro" id="IPR050130">
    <property type="entry name" value="ClpA_ClpB"/>
</dbReference>
<dbReference type="SUPFAM" id="SSF52540">
    <property type="entry name" value="P-loop containing nucleoside triphosphate hydrolases"/>
    <property type="match status" value="2"/>
</dbReference>
<dbReference type="Pfam" id="PF02861">
    <property type="entry name" value="Clp_N"/>
    <property type="match status" value="1"/>
</dbReference>
<dbReference type="InterPro" id="IPR003593">
    <property type="entry name" value="AAA+_ATPase"/>
</dbReference>
<dbReference type="InterPro" id="IPR036628">
    <property type="entry name" value="Clp_N_dom_sf"/>
</dbReference>
<dbReference type="Pfam" id="PF07724">
    <property type="entry name" value="AAA_2"/>
    <property type="match status" value="1"/>
</dbReference>